<sequence length="215" mass="24119">MARDQLIEYLNNLRTHIYGLNEGEILTIGMVGYPNVGKSSTINKLLLRKKVAVSSTPGKTKHFQTLHLDQENLLLCDCPGLVMPSLAMSKEQMTLSGILSADQMRQHEPVIDLLCTKFSKRVFEIFYGLTLPKHEGGEQEKSDFTGAVGSNDSRVKSRPSKYKIGLNYRQIITIYRSNSNLYEKLTFLASASSQILKTLQKRHLLEDEGGVQGEI</sequence>
<keyword evidence="8" id="KW-1185">Reference proteome</keyword>
<evidence type="ECO:0000313" key="9">
    <source>
        <dbReference type="WBParaSite" id="nRc.2.0.1.t06531-RA"/>
    </source>
</evidence>
<dbReference type="InterPro" id="IPR006073">
    <property type="entry name" value="GTP-bd"/>
</dbReference>
<evidence type="ECO:0000256" key="3">
    <source>
        <dbReference type="ARBA" id="ARBA00022801"/>
    </source>
</evidence>
<accession>A0A915HZ39</accession>
<name>A0A915HZ39_ROMCU</name>
<feature type="region of interest" description="Disordered" evidence="6">
    <location>
        <begin position="136"/>
        <end position="158"/>
    </location>
</feature>
<keyword evidence="1" id="KW-0963">Cytoplasm</keyword>
<evidence type="ECO:0000256" key="4">
    <source>
        <dbReference type="ARBA" id="ARBA00023134"/>
    </source>
</evidence>
<dbReference type="GO" id="GO:0005829">
    <property type="term" value="C:cytosol"/>
    <property type="evidence" value="ECO:0007669"/>
    <property type="project" value="TreeGrafter"/>
</dbReference>
<dbReference type="Proteomes" id="UP000887565">
    <property type="component" value="Unplaced"/>
</dbReference>
<keyword evidence="3" id="KW-0378">Hydrolase</keyword>
<evidence type="ECO:0000259" key="7">
    <source>
        <dbReference type="Pfam" id="PF01926"/>
    </source>
</evidence>
<evidence type="ECO:0000256" key="2">
    <source>
        <dbReference type="ARBA" id="ARBA00022741"/>
    </source>
</evidence>
<dbReference type="GO" id="GO:0005525">
    <property type="term" value="F:GTP binding"/>
    <property type="evidence" value="ECO:0007669"/>
    <property type="project" value="UniProtKB-KW"/>
</dbReference>
<feature type="domain" description="G" evidence="7">
    <location>
        <begin position="27"/>
        <end position="93"/>
    </location>
</feature>
<reference evidence="9" key="1">
    <citation type="submission" date="2022-11" db="UniProtKB">
        <authorList>
            <consortium name="WormBaseParasite"/>
        </authorList>
    </citation>
    <scope>IDENTIFICATION</scope>
</reference>
<dbReference type="GO" id="GO:0000054">
    <property type="term" value="P:ribosomal subunit export from nucleus"/>
    <property type="evidence" value="ECO:0007669"/>
    <property type="project" value="TreeGrafter"/>
</dbReference>
<dbReference type="Pfam" id="PF01926">
    <property type="entry name" value="MMR_HSR1"/>
    <property type="match status" value="1"/>
</dbReference>
<evidence type="ECO:0000256" key="1">
    <source>
        <dbReference type="ARBA" id="ARBA00022490"/>
    </source>
</evidence>
<evidence type="ECO:0000256" key="5">
    <source>
        <dbReference type="ARBA" id="ARBA00040145"/>
    </source>
</evidence>
<dbReference type="AlphaFoldDB" id="A0A915HZ39"/>
<dbReference type="InterPro" id="IPR027417">
    <property type="entry name" value="P-loop_NTPase"/>
</dbReference>
<dbReference type="Gene3D" id="3.40.50.300">
    <property type="entry name" value="P-loop containing nucleotide triphosphate hydrolases"/>
    <property type="match status" value="1"/>
</dbReference>
<evidence type="ECO:0000256" key="6">
    <source>
        <dbReference type="SAM" id="MobiDB-lite"/>
    </source>
</evidence>
<organism evidence="8 9">
    <name type="scientific">Romanomermis culicivorax</name>
    <name type="common">Nematode worm</name>
    <dbReference type="NCBI Taxonomy" id="13658"/>
    <lineage>
        <taxon>Eukaryota</taxon>
        <taxon>Metazoa</taxon>
        <taxon>Ecdysozoa</taxon>
        <taxon>Nematoda</taxon>
        <taxon>Enoplea</taxon>
        <taxon>Dorylaimia</taxon>
        <taxon>Mermithida</taxon>
        <taxon>Mermithoidea</taxon>
        <taxon>Mermithidae</taxon>
        <taxon>Romanomermis</taxon>
    </lineage>
</organism>
<dbReference type="PRINTS" id="PR00326">
    <property type="entry name" value="GTP1OBG"/>
</dbReference>
<keyword evidence="2" id="KW-0547">Nucleotide-binding</keyword>
<keyword evidence="4" id="KW-0342">GTP-binding</keyword>
<dbReference type="InterPro" id="IPR043358">
    <property type="entry name" value="GNL1-like"/>
</dbReference>
<dbReference type="SUPFAM" id="SSF52540">
    <property type="entry name" value="P-loop containing nucleoside triphosphate hydrolases"/>
    <property type="match status" value="1"/>
</dbReference>
<dbReference type="PANTHER" id="PTHR45709:SF2">
    <property type="entry name" value="LARGE SUBUNIT GTPASE 1 HOMOLOG"/>
    <property type="match status" value="1"/>
</dbReference>
<proteinExistence type="predicted"/>
<dbReference type="GO" id="GO:0003924">
    <property type="term" value="F:GTPase activity"/>
    <property type="evidence" value="ECO:0007669"/>
    <property type="project" value="InterPro"/>
</dbReference>
<evidence type="ECO:0000313" key="8">
    <source>
        <dbReference type="Proteomes" id="UP000887565"/>
    </source>
</evidence>
<protein>
    <recommendedName>
        <fullName evidence="5">Large subunit GTPase 1 homolog</fullName>
    </recommendedName>
</protein>
<dbReference type="WBParaSite" id="nRc.2.0.1.t06531-RA">
    <property type="protein sequence ID" value="nRc.2.0.1.t06531-RA"/>
    <property type="gene ID" value="nRc.2.0.1.g06531"/>
</dbReference>
<dbReference type="PANTHER" id="PTHR45709">
    <property type="entry name" value="LARGE SUBUNIT GTPASE 1 HOMOLOG-RELATED"/>
    <property type="match status" value="1"/>
</dbReference>